<dbReference type="AlphaFoldDB" id="T1J3Z1"/>
<dbReference type="EMBL" id="JH431832">
    <property type="status" value="NOT_ANNOTATED_CDS"/>
    <property type="molecule type" value="Genomic_DNA"/>
</dbReference>
<dbReference type="EnsemblMetazoa" id="SMAR008317-RA">
    <property type="protein sequence ID" value="SMAR008317-PA"/>
    <property type="gene ID" value="SMAR008317"/>
</dbReference>
<feature type="chain" id="PRO_5004590174" evidence="1">
    <location>
        <begin position="26"/>
        <end position="163"/>
    </location>
</feature>
<keyword evidence="1" id="KW-0732">Signal</keyword>
<organism evidence="2 3">
    <name type="scientific">Strigamia maritima</name>
    <name type="common">European centipede</name>
    <name type="synonym">Geophilus maritimus</name>
    <dbReference type="NCBI Taxonomy" id="126957"/>
    <lineage>
        <taxon>Eukaryota</taxon>
        <taxon>Metazoa</taxon>
        <taxon>Ecdysozoa</taxon>
        <taxon>Arthropoda</taxon>
        <taxon>Myriapoda</taxon>
        <taxon>Chilopoda</taxon>
        <taxon>Pleurostigmophora</taxon>
        <taxon>Geophilomorpha</taxon>
        <taxon>Linotaeniidae</taxon>
        <taxon>Strigamia</taxon>
    </lineage>
</organism>
<evidence type="ECO:0000313" key="3">
    <source>
        <dbReference type="Proteomes" id="UP000014500"/>
    </source>
</evidence>
<keyword evidence="3" id="KW-1185">Reference proteome</keyword>
<dbReference type="Proteomes" id="UP000014500">
    <property type="component" value="Unassembled WGS sequence"/>
</dbReference>
<feature type="signal peptide" evidence="1">
    <location>
        <begin position="1"/>
        <end position="25"/>
    </location>
</feature>
<reference evidence="3" key="1">
    <citation type="submission" date="2011-05" db="EMBL/GenBank/DDBJ databases">
        <authorList>
            <person name="Richards S.R."/>
            <person name="Qu J."/>
            <person name="Jiang H."/>
            <person name="Jhangiani S.N."/>
            <person name="Agravi P."/>
            <person name="Goodspeed R."/>
            <person name="Gross S."/>
            <person name="Mandapat C."/>
            <person name="Jackson L."/>
            <person name="Mathew T."/>
            <person name="Pu L."/>
            <person name="Thornton R."/>
            <person name="Saada N."/>
            <person name="Wilczek-Boney K.B."/>
            <person name="Lee S."/>
            <person name="Kovar C."/>
            <person name="Wu Y."/>
            <person name="Scherer S.E."/>
            <person name="Worley K.C."/>
            <person name="Muzny D.M."/>
            <person name="Gibbs R."/>
        </authorList>
    </citation>
    <scope>NUCLEOTIDE SEQUENCE</scope>
    <source>
        <strain evidence="3">Brora</strain>
    </source>
</reference>
<name>T1J3Z1_STRMM</name>
<evidence type="ECO:0000256" key="1">
    <source>
        <dbReference type="SAM" id="SignalP"/>
    </source>
</evidence>
<sequence length="163" mass="18271">MSLKLNLQLQKVGPLFFLFWVSTRCENVTCSNRCQLQDKDSTCWLKARTYYLHELITAINNYASVETMIHIWQTHQGVEIDGKLNVTFSNAIDVVNDNEGGPLSVEDLVAIFDVINNKTKNAVSSADSSTLSISCPSPCDYVNTLWIYLFVCSCIVVLLTIPI</sequence>
<accession>T1J3Z1</accession>
<protein>
    <submittedName>
        <fullName evidence="2">Uncharacterized protein</fullName>
    </submittedName>
</protein>
<reference evidence="2" key="2">
    <citation type="submission" date="2015-02" db="UniProtKB">
        <authorList>
            <consortium name="EnsemblMetazoa"/>
        </authorList>
    </citation>
    <scope>IDENTIFICATION</scope>
</reference>
<dbReference type="OMA" id="LESIYNY"/>
<evidence type="ECO:0000313" key="2">
    <source>
        <dbReference type="EnsemblMetazoa" id="SMAR008317-PA"/>
    </source>
</evidence>
<dbReference type="HOGENOM" id="CLU_1631311_0_0_1"/>
<proteinExistence type="predicted"/>